<comment type="caution">
    <text evidence="2">The sequence shown here is derived from an EMBL/GenBank/DDBJ whole genome shotgun (WGS) entry which is preliminary data.</text>
</comment>
<sequence>MSYKPTTERIPLLNKKNFKEWELQVEAYLKQCDLINFIKSNEADPSDKEDAKIFKKSKLRTSGILQGLLGTIYYPKFKNALTEKSPFRMWEAIKDHFTSKAITNQSLVYNEFLDLDFRGNDISAFIVDLTHHISSLQAVGLRIGIPKDFDLHENLLCENILKKIPASLIHTREVLIQKRPLTLETIWDVLENRSRDDTTTSIKTEESSMKATSLKKKKVKCTNGTHNPDANHSESQCFELHPEEKEKYEQRWADKIGKAKFSSNNHESPFYESGSAWHCIKKAHSEKLPSNTAYLDSGSSHHMIADRSAFVTYSTNHQVKIELADGKSIMSAGIGIVQVKTKNGESIKLECLHVPGLVGNLISWGRFVRKGCDLVRTAETTSLIVNESVPLFKVRLADCNVLLIHIEFIKAECSSIK</sequence>
<dbReference type="VEuPathDB" id="FungiDB:PSHT_10415"/>
<proteinExistence type="predicted"/>
<dbReference type="EMBL" id="PKSL01000143">
    <property type="protein sequence ID" value="POW02364.1"/>
    <property type="molecule type" value="Genomic_DNA"/>
</dbReference>
<organism evidence="2 3">
    <name type="scientific">Puccinia striiformis</name>
    <dbReference type="NCBI Taxonomy" id="27350"/>
    <lineage>
        <taxon>Eukaryota</taxon>
        <taxon>Fungi</taxon>
        <taxon>Dikarya</taxon>
        <taxon>Basidiomycota</taxon>
        <taxon>Pucciniomycotina</taxon>
        <taxon>Pucciniomycetes</taxon>
        <taxon>Pucciniales</taxon>
        <taxon>Pucciniaceae</taxon>
        <taxon>Puccinia</taxon>
    </lineage>
</organism>
<dbReference type="InterPro" id="IPR054722">
    <property type="entry name" value="PolX-like_BBD"/>
</dbReference>
<accession>A0A2S4UYM1</accession>
<feature type="domain" description="Retrovirus-related Pol polyprotein from transposon TNT 1-94-like beta-barrel" evidence="1">
    <location>
        <begin position="294"/>
        <end position="372"/>
    </location>
</feature>
<dbReference type="Proteomes" id="UP000239156">
    <property type="component" value="Unassembled WGS sequence"/>
</dbReference>
<dbReference type="Pfam" id="PF14223">
    <property type="entry name" value="Retrotran_gag_2"/>
    <property type="match status" value="1"/>
</dbReference>
<dbReference type="VEuPathDB" id="FungiDB:PSTT_11827"/>
<reference evidence="2" key="1">
    <citation type="submission" date="2017-12" db="EMBL/GenBank/DDBJ databases">
        <title>Gene loss provides genomic basis for host adaptation in cereal stripe rust fungi.</title>
        <authorList>
            <person name="Xia C."/>
        </authorList>
    </citation>
    <scope>NUCLEOTIDE SEQUENCE [LARGE SCALE GENOMIC DNA]</scope>
    <source>
        <strain evidence="2">93-210</strain>
    </source>
</reference>
<gene>
    <name evidence="2" type="ORF">PSTT_11827</name>
</gene>
<protein>
    <recommendedName>
        <fullName evidence="1">Retrovirus-related Pol polyprotein from transposon TNT 1-94-like beta-barrel domain-containing protein</fullName>
    </recommendedName>
</protein>
<keyword evidence="3" id="KW-1185">Reference proteome</keyword>
<name>A0A2S4UYM1_9BASI</name>
<dbReference type="AlphaFoldDB" id="A0A2S4UYM1"/>
<evidence type="ECO:0000313" key="3">
    <source>
        <dbReference type="Proteomes" id="UP000239156"/>
    </source>
</evidence>
<evidence type="ECO:0000313" key="2">
    <source>
        <dbReference type="EMBL" id="POW02364.1"/>
    </source>
</evidence>
<dbReference type="Pfam" id="PF22936">
    <property type="entry name" value="Pol_BBD"/>
    <property type="match status" value="1"/>
</dbReference>
<evidence type="ECO:0000259" key="1">
    <source>
        <dbReference type="Pfam" id="PF22936"/>
    </source>
</evidence>